<dbReference type="Gene3D" id="3.30.70.1900">
    <property type="match status" value="1"/>
</dbReference>
<dbReference type="InterPro" id="IPR049435">
    <property type="entry name" value="Cas_Cas6_C"/>
</dbReference>
<dbReference type="GO" id="GO:0016788">
    <property type="term" value="F:hydrolase activity, acting on ester bonds"/>
    <property type="evidence" value="ECO:0007669"/>
    <property type="project" value="InterPro"/>
</dbReference>
<evidence type="ECO:0000256" key="1">
    <source>
        <dbReference type="ARBA" id="ARBA00023118"/>
    </source>
</evidence>
<sequence length="230" mass="26712">MRLRALLNYKELPILYRHKVLSLIKSALERSDKEYFESLYASKKPRPFTFAVLVAKGSRLEGDVFYSEKPHTLWISSFDSKFIVKLYNGLLEEEYVKSIEVKAGKEIKRGEILCKSLSPILIEREGNNPLKEENFERFNIYLNLIEEKVMKALLGRGLKKELKFEPVDWRIVVVKHTLDGIREGLGKPYAYFTCFDGYFRLSGHPEDLEFLYNKGIGLRTSQGFGMVEVL</sequence>
<dbReference type="PANTHER" id="PTHR36984:SF3">
    <property type="entry name" value="CRISPR-ASSOCIATED ENDORIBONUCLEASE CAS6"/>
    <property type="match status" value="1"/>
</dbReference>
<dbReference type="InterPro" id="IPR045747">
    <property type="entry name" value="CRISPR-assoc_prot_Cas6_N_sf"/>
</dbReference>
<dbReference type="AlphaFoldDB" id="A0A7C2YV56"/>
<dbReference type="Pfam" id="PF01881">
    <property type="entry name" value="Cas_Cas6_C"/>
    <property type="match status" value="1"/>
</dbReference>
<accession>A0A7C2YV56</accession>
<proteinExistence type="predicted"/>
<dbReference type="Gene3D" id="3.30.70.1890">
    <property type="match status" value="1"/>
</dbReference>
<reference evidence="3" key="1">
    <citation type="journal article" date="2020" name="mSystems">
        <title>Genome- and Community-Level Interaction Insights into Carbon Utilization and Element Cycling Functions of Hydrothermarchaeota in Hydrothermal Sediment.</title>
        <authorList>
            <person name="Zhou Z."/>
            <person name="Liu Y."/>
            <person name="Xu W."/>
            <person name="Pan J."/>
            <person name="Luo Z.H."/>
            <person name="Li M."/>
        </authorList>
    </citation>
    <scope>NUCLEOTIDE SEQUENCE [LARGE SCALE GENOMIC DNA]</scope>
    <source>
        <strain evidence="3">SpSt-132</strain>
    </source>
</reference>
<dbReference type="GO" id="GO:0051607">
    <property type="term" value="P:defense response to virus"/>
    <property type="evidence" value="ECO:0007669"/>
    <property type="project" value="UniProtKB-KW"/>
</dbReference>
<evidence type="ECO:0000259" key="2">
    <source>
        <dbReference type="Pfam" id="PF01881"/>
    </source>
</evidence>
<dbReference type="CDD" id="cd21140">
    <property type="entry name" value="Cas6_I-like"/>
    <property type="match status" value="1"/>
</dbReference>
<dbReference type="EMBL" id="DSFP01000010">
    <property type="protein sequence ID" value="HEW45151.1"/>
    <property type="molecule type" value="Genomic_DNA"/>
</dbReference>
<organism evidence="3">
    <name type="scientific">Hydrogenobacter sp</name>
    <dbReference type="NCBI Taxonomy" id="2152829"/>
    <lineage>
        <taxon>Bacteria</taxon>
        <taxon>Pseudomonadati</taxon>
        <taxon>Aquificota</taxon>
        <taxon>Aquificia</taxon>
        <taxon>Aquificales</taxon>
        <taxon>Aquificaceae</taxon>
        <taxon>Hydrogenobacter</taxon>
    </lineage>
</organism>
<dbReference type="InterPro" id="IPR010156">
    <property type="entry name" value="CRISPR-assoc_prot_Cas6"/>
</dbReference>
<protein>
    <submittedName>
        <fullName evidence="3">CRISPR-associated endoribonuclease Cas6</fullName>
    </submittedName>
</protein>
<dbReference type="NCBIfam" id="TIGR01877">
    <property type="entry name" value="cas_cas6"/>
    <property type="match status" value="1"/>
</dbReference>
<comment type="caution">
    <text evidence="3">The sequence shown here is derived from an EMBL/GenBank/DDBJ whole genome shotgun (WGS) entry which is preliminary data.</text>
</comment>
<evidence type="ECO:0000313" key="3">
    <source>
        <dbReference type="EMBL" id="HEW45151.1"/>
    </source>
</evidence>
<feature type="domain" description="CRISPR associated protein Cas6 C-terminal" evidence="2">
    <location>
        <begin position="105"/>
        <end position="229"/>
    </location>
</feature>
<name>A0A7C2YV56_9AQUI</name>
<keyword evidence="1" id="KW-0051">Antiviral defense</keyword>
<gene>
    <name evidence="3" type="primary">cas6</name>
    <name evidence="3" type="ORF">ENO47_00515</name>
</gene>
<dbReference type="PANTHER" id="PTHR36984">
    <property type="entry name" value="CRISPR-ASSOCIATED ENDORIBONUCLEASE CAS6 1"/>
    <property type="match status" value="1"/>
</dbReference>
<dbReference type="Pfam" id="PF21350">
    <property type="entry name" value="Cas6_I-A"/>
    <property type="match status" value="1"/>
</dbReference>